<dbReference type="SUPFAM" id="SSF100939">
    <property type="entry name" value="SPOC domain-like"/>
    <property type="match status" value="1"/>
</dbReference>
<gene>
    <name evidence="2" type="primary">ku</name>
    <name evidence="5" type="ORF">I596_2241</name>
</gene>
<protein>
    <recommendedName>
        <fullName evidence="2">Non-homologous end joining protein Ku</fullName>
    </recommendedName>
</protein>
<organism evidence="5 6">
    <name type="scientific">Dokdonella koreensis DS-123</name>
    <dbReference type="NCBI Taxonomy" id="1300342"/>
    <lineage>
        <taxon>Bacteria</taxon>
        <taxon>Pseudomonadati</taxon>
        <taxon>Pseudomonadota</taxon>
        <taxon>Gammaproteobacteria</taxon>
        <taxon>Lysobacterales</taxon>
        <taxon>Rhodanobacteraceae</taxon>
        <taxon>Dokdonella</taxon>
    </lineage>
</organism>
<keyword evidence="2" id="KW-0227">DNA damage</keyword>
<dbReference type="OrthoDB" id="9795084at2"/>
<dbReference type="RefSeq" id="WP_067647429.1">
    <property type="nucleotide sequence ID" value="NZ_CP015249.1"/>
</dbReference>
<dbReference type="GO" id="GO:0006310">
    <property type="term" value="P:DNA recombination"/>
    <property type="evidence" value="ECO:0007669"/>
    <property type="project" value="UniProtKB-KW"/>
</dbReference>
<dbReference type="FunFam" id="2.40.290.10:FF:000004">
    <property type="entry name" value="Non-homologous end joining protein Ku"/>
    <property type="match status" value="1"/>
</dbReference>
<dbReference type="InterPro" id="IPR016194">
    <property type="entry name" value="SPOC-like_C_dom_sf"/>
</dbReference>
<name>A0A160DWI4_9GAMM</name>
<evidence type="ECO:0000256" key="3">
    <source>
        <dbReference type="SAM" id="MobiDB-lite"/>
    </source>
</evidence>
<evidence type="ECO:0000259" key="4">
    <source>
        <dbReference type="SMART" id="SM00559"/>
    </source>
</evidence>
<dbReference type="PATRIC" id="fig|1300342.3.peg.2185"/>
<keyword evidence="6" id="KW-1185">Reference proteome</keyword>
<dbReference type="CDD" id="cd00789">
    <property type="entry name" value="KU_like"/>
    <property type="match status" value="1"/>
</dbReference>
<dbReference type="KEGG" id="dko:I596_2241"/>
<dbReference type="InterPro" id="IPR009187">
    <property type="entry name" value="Prok_Ku"/>
</dbReference>
<comment type="subunit">
    <text evidence="2">Homodimer. Interacts with LigD.</text>
</comment>
<keyword evidence="2" id="KW-0234">DNA repair</keyword>
<feature type="region of interest" description="Disordered" evidence="3">
    <location>
        <begin position="263"/>
        <end position="304"/>
    </location>
</feature>
<keyword evidence="2" id="KW-0233">DNA recombination</keyword>
<dbReference type="NCBIfam" id="TIGR02772">
    <property type="entry name" value="Ku_bact"/>
    <property type="match status" value="1"/>
</dbReference>
<evidence type="ECO:0000256" key="1">
    <source>
        <dbReference type="ARBA" id="ARBA00023125"/>
    </source>
</evidence>
<dbReference type="GO" id="GO:0006303">
    <property type="term" value="P:double-strand break repair via nonhomologous end joining"/>
    <property type="evidence" value="ECO:0007669"/>
    <property type="project" value="UniProtKB-UniRule"/>
</dbReference>
<evidence type="ECO:0000313" key="5">
    <source>
        <dbReference type="EMBL" id="ANB18253.1"/>
    </source>
</evidence>
<evidence type="ECO:0000256" key="2">
    <source>
        <dbReference type="HAMAP-Rule" id="MF_01875"/>
    </source>
</evidence>
<dbReference type="InterPro" id="IPR006164">
    <property type="entry name" value="DNA_bd_Ku70/Ku80"/>
</dbReference>
<keyword evidence="1 2" id="KW-0238">DNA-binding</keyword>
<dbReference type="PIRSF" id="PIRSF006493">
    <property type="entry name" value="Prok_Ku"/>
    <property type="match status" value="1"/>
</dbReference>
<comment type="similarity">
    <text evidence="2">Belongs to the prokaryotic Ku family.</text>
</comment>
<dbReference type="HAMAP" id="MF_01875">
    <property type="entry name" value="Prokaryotic_Ku"/>
    <property type="match status" value="1"/>
</dbReference>
<dbReference type="Pfam" id="PF02735">
    <property type="entry name" value="Ku"/>
    <property type="match status" value="1"/>
</dbReference>
<accession>A0A160DWI4</accession>
<dbReference type="GO" id="GO:0003690">
    <property type="term" value="F:double-stranded DNA binding"/>
    <property type="evidence" value="ECO:0007669"/>
    <property type="project" value="UniProtKB-UniRule"/>
</dbReference>
<proteinExistence type="inferred from homology"/>
<dbReference type="PANTHER" id="PTHR41251:SF1">
    <property type="entry name" value="NON-HOMOLOGOUS END JOINING PROTEIN KU"/>
    <property type="match status" value="1"/>
</dbReference>
<dbReference type="AlphaFoldDB" id="A0A160DWI4"/>
<dbReference type="Proteomes" id="UP000076830">
    <property type="component" value="Chromosome"/>
</dbReference>
<feature type="compositionally biased region" description="Basic residues" evidence="3">
    <location>
        <begin position="295"/>
        <end position="304"/>
    </location>
</feature>
<comment type="function">
    <text evidence="2">With LigD forms a non-homologous end joining (NHEJ) DNA repair enzyme, which repairs dsDNA breaks with reduced fidelity. Binds linear dsDNA with 5'- and 3'- overhangs but not closed circular dsDNA nor ssDNA. Recruits and stimulates the ligase activity of LigD.</text>
</comment>
<dbReference type="STRING" id="1300342.I596_2241"/>
<dbReference type="PANTHER" id="PTHR41251">
    <property type="entry name" value="NON-HOMOLOGOUS END JOINING PROTEIN KU"/>
    <property type="match status" value="1"/>
</dbReference>
<feature type="compositionally biased region" description="Low complexity" evidence="3">
    <location>
        <begin position="285"/>
        <end position="294"/>
    </location>
</feature>
<sequence>MARPIWTGTLSFGLLNVPVSLMTGERRVDLHFRMLDARNKKPIRYERVNAETGAEVPWKDVVKAFEYDKGSYVVLEPEDIRSAAPESHESIDIESFVAHDALAPQFFEKPYYLVPGKKAEKGYVLLRETLKKTGRIGIGRVVIRTREYLCAVIPQGDAIVMNLLRYPQELVPIDEYAFPGGSLAAFRINKAEMAMAEQLIESMSGPWKPEHYKDEFRERLGKVIQKRIKSKGVIKAIDDEPEAPEDAATNVVDFMALLKKSIGTNKRTPAKSPPARKTGRRTAPRKTASAAKPAAARKRAKRAG</sequence>
<evidence type="ECO:0000313" key="6">
    <source>
        <dbReference type="Proteomes" id="UP000076830"/>
    </source>
</evidence>
<dbReference type="Gene3D" id="2.40.290.10">
    <property type="match status" value="1"/>
</dbReference>
<dbReference type="EMBL" id="CP015249">
    <property type="protein sequence ID" value="ANB18253.1"/>
    <property type="molecule type" value="Genomic_DNA"/>
</dbReference>
<dbReference type="SMART" id="SM00559">
    <property type="entry name" value="Ku78"/>
    <property type="match status" value="1"/>
</dbReference>
<reference evidence="5 6" key="1">
    <citation type="submission" date="2016-04" db="EMBL/GenBank/DDBJ databases">
        <title>Complete genome sequence of Dokdonella koreensis DS-123T.</title>
        <authorList>
            <person name="Kim J.F."/>
            <person name="Lee H."/>
            <person name="Kwak M.-J."/>
        </authorList>
    </citation>
    <scope>NUCLEOTIDE SEQUENCE [LARGE SCALE GENOMIC DNA]</scope>
    <source>
        <strain evidence="5 6">DS-123</strain>
    </source>
</reference>
<feature type="domain" description="Ku" evidence="4">
    <location>
        <begin position="53"/>
        <end position="181"/>
    </location>
</feature>